<dbReference type="Pfam" id="PF05729">
    <property type="entry name" value="NACHT"/>
    <property type="match status" value="1"/>
</dbReference>
<dbReference type="EMBL" id="BMMS01000029">
    <property type="protein sequence ID" value="GGO96446.1"/>
    <property type="molecule type" value="Genomic_DNA"/>
</dbReference>
<name>A0A918DZT9_9ACTN</name>
<reference evidence="4" key="1">
    <citation type="journal article" date="2014" name="Int. J. Syst. Evol. Microbiol.">
        <title>Complete genome sequence of Corynebacterium casei LMG S-19264T (=DSM 44701T), isolated from a smear-ripened cheese.</title>
        <authorList>
            <consortium name="US DOE Joint Genome Institute (JGI-PGF)"/>
            <person name="Walter F."/>
            <person name="Albersmeier A."/>
            <person name="Kalinowski J."/>
            <person name="Ruckert C."/>
        </authorList>
    </citation>
    <scope>NUCLEOTIDE SEQUENCE</scope>
    <source>
        <strain evidence="4">CGMCC 4.7201</strain>
    </source>
</reference>
<feature type="transmembrane region" description="Helical" evidence="2">
    <location>
        <begin position="470"/>
        <end position="492"/>
    </location>
</feature>
<feature type="transmembrane region" description="Helical" evidence="2">
    <location>
        <begin position="715"/>
        <end position="737"/>
    </location>
</feature>
<keyword evidence="2" id="KW-0812">Transmembrane</keyword>
<accession>A0A918DZT9</accession>
<keyword evidence="2" id="KW-0472">Membrane</keyword>
<dbReference type="InterPro" id="IPR007111">
    <property type="entry name" value="NACHT_NTPase"/>
</dbReference>
<feature type="transmembrane region" description="Helical" evidence="2">
    <location>
        <begin position="764"/>
        <end position="786"/>
    </location>
</feature>
<feature type="region of interest" description="Disordered" evidence="1">
    <location>
        <begin position="576"/>
        <end position="607"/>
    </location>
</feature>
<organism evidence="4 5">
    <name type="scientific">Wenjunlia tyrosinilytica</name>
    <dbReference type="NCBI Taxonomy" id="1544741"/>
    <lineage>
        <taxon>Bacteria</taxon>
        <taxon>Bacillati</taxon>
        <taxon>Actinomycetota</taxon>
        <taxon>Actinomycetes</taxon>
        <taxon>Kitasatosporales</taxon>
        <taxon>Streptomycetaceae</taxon>
        <taxon>Wenjunlia</taxon>
    </lineage>
</organism>
<proteinExistence type="predicted"/>
<reference evidence="4" key="2">
    <citation type="submission" date="2020-09" db="EMBL/GenBank/DDBJ databases">
        <authorList>
            <person name="Sun Q."/>
            <person name="Zhou Y."/>
        </authorList>
    </citation>
    <scope>NUCLEOTIDE SEQUENCE</scope>
    <source>
        <strain evidence="4">CGMCC 4.7201</strain>
    </source>
</reference>
<feature type="compositionally biased region" description="Low complexity" evidence="1">
    <location>
        <begin position="585"/>
        <end position="594"/>
    </location>
</feature>
<evidence type="ECO:0000313" key="5">
    <source>
        <dbReference type="Proteomes" id="UP000641932"/>
    </source>
</evidence>
<dbReference type="Gene3D" id="3.40.50.300">
    <property type="entry name" value="P-loop containing nucleotide triphosphate hydrolases"/>
    <property type="match status" value="1"/>
</dbReference>
<feature type="domain" description="NACHT" evidence="3">
    <location>
        <begin position="168"/>
        <end position="292"/>
    </location>
</feature>
<sequence length="917" mass="96261">MLPDDPVMGMSGRTRRDGLVCLALALGGTALGAWLTYRFQLPALESVTAFLPSLAGLYLSWAAFRAERAGAEAAPDPARLADQLAVAVRGQWEAELRVRRINDPYPLPVSWRAAAPDLAEPWPLLRQTAVGWPGGPPSDPEGWAGGPSGLAGTGGELGDVFLHRVPTRRLLLLGRPGAGKTMLLLRLLLSLLARRAEGAAVPVLFPLASWNPDESPLRDWMAERLARDYSGLADPTTTGSERLGRARTLLERGLVLPILDGFDEIPGPLRGQALDAINASLPLGQELILSSRVAEYRDVLFPVAGLPVRLAGAAAVELAPLDARDAAEYLRRDAGGHGTAAASRWEAVVARLGDMDDPVGQALRTPLMLGLARTVYNPRPGEHSSALPDPALLCDRARFPTAGAIQGHLLEAFIPAAYRSHPRYPCRWTVQQARRTLTFLARHLDRDVGGSTDLAWWQLYRALPARLPQLVAAAVIGAVAWFTSAPLGRLIAELAGLDSGWLTGPPAGVVGGLAGGIAAGTGCGVAAGSIAGVAEGLTTAVATGSWHALLTTTANGLAYGFVGGIVGALCAGPSAPRAASDPEPGDGSARNRGAGARRGGSRWPRGRRVPNRRGLALGLVCGGALWFAFEPVYGPFAACAGAVVNAGVYGLAGAALTRPVGPLSARGAGPAPAIRPRWAWDRRGFTVGLLSGPAVAVTHWSVIRIQAELTGEPGYPTAAMLSFMCAYALAVGLACGIRSRPADLATAVGPAVLLAQDRRTHRRLWTAVGAAVGSAFALCYGAEYLLDAGLPYGLSRGTSDAGPLEMGPAQILVRTLAYGTTVGLATALGRTAWWYYALARHHLALRRRITTDLTAFLADAHERRGVLRQVGAVYQFRHIDLQHHLAGTVPPAVPAARRRAVPGARSGAPTRRSRARP</sequence>
<evidence type="ECO:0000259" key="3">
    <source>
        <dbReference type="PROSITE" id="PS50837"/>
    </source>
</evidence>
<keyword evidence="5" id="KW-1185">Reference proteome</keyword>
<dbReference type="AlphaFoldDB" id="A0A918DZT9"/>
<feature type="region of interest" description="Disordered" evidence="1">
    <location>
        <begin position="894"/>
        <end position="917"/>
    </location>
</feature>
<feature type="transmembrane region" description="Helical" evidence="2">
    <location>
        <begin position="816"/>
        <end position="838"/>
    </location>
</feature>
<dbReference type="Proteomes" id="UP000641932">
    <property type="component" value="Unassembled WGS sequence"/>
</dbReference>
<dbReference type="SUPFAM" id="SSF52540">
    <property type="entry name" value="P-loop containing nucleoside triphosphate hydrolases"/>
    <property type="match status" value="1"/>
</dbReference>
<evidence type="ECO:0000256" key="1">
    <source>
        <dbReference type="SAM" id="MobiDB-lite"/>
    </source>
</evidence>
<dbReference type="PROSITE" id="PS50837">
    <property type="entry name" value="NACHT"/>
    <property type="match status" value="1"/>
</dbReference>
<evidence type="ECO:0000313" key="4">
    <source>
        <dbReference type="EMBL" id="GGO96446.1"/>
    </source>
</evidence>
<comment type="caution">
    <text evidence="4">The sequence shown here is derived from an EMBL/GenBank/DDBJ whole genome shotgun (WGS) entry which is preliminary data.</text>
</comment>
<evidence type="ECO:0000256" key="2">
    <source>
        <dbReference type="SAM" id="Phobius"/>
    </source>
</evidence>
<feature type="transmembrane region" description="Helical" evidence="2">
    <location>
        <begin position="684"/>
        <end position="703"/>
    </location>
</feature>
<dbReference type="InterPro" id="IPR027417">
    <property type="entry name" value="P-loop_NTPase"/>
</dbReference>
<protein>
    <recommendedName>
        <fullName evidence="3">NACHT domain-containing protein</fullName>
    </recommendedName>
</protein>
<feature type="transmembrane region" description="Helical" evidence="2">
    <location>
        <begin position="635"/>
        <end position="656"/>
    </location>
</feature>
<keyword evidence="2" id="KW-1133">Transmembrane helix</keyword>
<gene>
    <name evidence="4" type="ORF">GCM10012280_55950</name>
</gene>